<dbReference type="CDD" id="cd12304">
    <property type="entry name" value="RRM_Set1"/>
    <property type="match status" value="1"/>
</dbReference>
<evidence type="ECO:0000256" key="4">
    <source>
        <dbReference type="ARBA" id="ARBA00022691"/>
    </source>
</evidence>
<evidence type="ECO:0000256" key="3">
    <source>
        <dbReference type="ARBA" id="ARBA00022679"/>
    </source>
</evidence>
<dbReference type="PANTHER" id="PTHR45814">
    <property type="entry name" value="HISTONE-LYSINE N-METHYLTRANSFERASE SETD1"/>
    <property type="match status" value="1"/>
</dbReference>
<dbReference type="EMBL" id="ABJB010377830">
    <property type="status" value="NOT_ANNOTATED_CDS"/>
    <property type="molecule type" value="Genomic_DNA"/>
</dbReference>
<evidence type="ECO:0007829" key="13">
    <source>
        <dbReference type="PeptideAtlas" id="B7Q093"/>
    </source>
</evidence>
<dbReference type="HOGENOM" id="CLU_285643_0_0_1"/>
<comment type="subcellular location">
    <subcellularLocation>
        <location evidence="1">Nucleus</location>
    </subcellularLocation>
</comment>
<feature type="region of interest" description="Disordered" evidence="8">
    <location>
        <begin position="967"/>
        <end position="990"/>
    </location>
</feature>
<keyword evidence="2" id="KW-0489">Methyltransferase</keyword>
<gene>
    <name evidence="10" type="ORF">IscW_ISCW009293</name>
</gene>
<proteinExistence type="evidence at protein level"/>
<feature type="region of interest" description="Disordered" evidence="8">
    <location>
        <begin position="560"/>
        <end position="583"/>
    </location>
</feature>
<feature type="region of interest" description="Disordered" evidence="8">
    <location>
        <begin position="415"/>
        <end position="489"/>
    </location>
</feature>
<evidence type="ECO:0000313" key="10">
    <source>
        <dbReference type="EMBL" id="EEC12265.1"/>
    </source>
</evidence>
<organism>
    <name type="scientific">Ixodes scapularis</name>
    <name type="common">Black-legged tick</name>
    <name type="synonym">Deer tick</name>
    <dbReference type="NCBI Taxonomy" id="6945"/>
    <lineage>
        <taxon>Eukaryota</taxon>
        <taxon>Metazoa</taxon>
        <taxon>Ecdysozoa</taxon>
        <taxon>Arthropoda</taxon>
        <taxon>Chelicerata</taxon>
        <taxon>Arachnida</taxon>
        <taxon>Acari</taxon>
        <taxon>Parasitiformes</taxon>
        <taxon>Ixodida</taxon>
        <taxon>Ixodoidea</taxon>
        <taxon>Ixodidae</taxon>
        <taxon>Ixodinae</taxon>
        <taxon>Ixodes</taxon>
    </lineage>
</organism>
<keyword evidence="4" id="KW-0949">S-adenosyl-L-methionine</keyword>
<dbReference type="OrthoDB" id="6429442at2759"/>
<keyword evidence="3" id="KW-0808">Transferase</keyword>
<dbReference type="EMBL" id="DS831270">
    <property type="protein sequence ID" value="EEC12265.1"/>
    <property type="molecule type" value="Genomic_DNA"/>
</dbReference>
<feature type="compositionally biased region" description="Basic and acidic residues" evidence="8">
    <location>
        <begin position="633"/>
        <end position="656"/>
    </location>
</feature>
<reference evidence="11" key="2">
    <citation type="submission" date="2020-05" db="UniProtKB">
        <authorList>
            <consortium name="EnsemblMetazoa"/>
        </authorList>
    </citation>
    <scope>IDENTIFICATION</scope>
    <source>
        <strain evidence="11">wikel</strain>
    </source>
</reference>
<dbReference type="Pfam" id="PF00076">
    <property type="entry name" value="RRM_1"/>
    <property type="match status" value="1"/>
</dbReference>
<protein>
    <recommendedName>
        <fullName evidence="9">RRM domain-containing protein</fullName>
    </recommendedName>
</protein>
<dbReference type="SUPFAM" id="SSF54928">
    <property type="entry name" value="RNA-binding domain, RBD"/>
    <property type="match status" value="1"/>
</dbReference>
<sequence length="1084" mass="118143">MNGVRPVHHDASHGEKKKRNYKLLVDPAMKKGAVKVYRYDGVVPGQENLYPPVQVRDPRSRLAFLWARTEIADLPVPKFKIDEHYVGIPPPLEVTLTNLNDNIGKGFLDDLVKKFGQVDESVVYYHGRTRKHLGLARVVFSTTQAARFCVDKMHLSSVMGNILNVFFDPFGRECQRLYEELCSERPKFPEPLAFAPEPPPPPLPQPPLPPIGAPSTQLPPRALPPSGSSASTPCSSTAAPQQSDYSGYSNHSDYGSASAASYRSNASTPLSYDSGYSYCASSQYAAATGHHPASAWDVNHAGSWPPTADGMHQWRGAAQWDPHAASDAIPQKLSPARESLDSRIELLLKQTEGRGSFLDVAGGVPVFGSPPFDGTPQQQESPVSKAAPPLPEGASFSDHVPHVSPTAASYAYASSTAAGAPPPPPPPPPMLHSYNPNYPPPPLHQYGSSGSTHPVHLSPARAPHHYPPPSPYYPPGTSTPPSHYGAVREYGRVPPPSPYRWYGSADPNAATVRAVLGALVAELREIVKRDICKRMVENYAFKRFEAWWDEQVSAASKVRTSKTSEVAPQEATSSQPAVSSLSSLFDGSRESGFSIGEGFGSGFGFGLRAAMPRMPSFRRIRKPPSPPPLDDEDSKKPDDSDGEHDKLSDSESESPRQRRGSVPVVEEEHSTQESDSDKADSDSESESDESSESESSSEEDGDEEASSSESGESESDSESEEDEAEVVASGKEESRDKPVTRSPDARRELFVSDIEDSKKEPEPEIIKRDNEAEVRTAESPAASPTPTKEDIKSEEVDVDVDVTPSPTPSPHEDDAETQQPEPELPAARFVAAGVPDVRPTAEPPKVEPAPTEPPQSRDLEYEASEALMALAAGFAEPELPTPAKNEFLVNGDVTGALATKVGEDVKDEEDVPNYLRSDHCYCLPRQNAADGDGAPLDLVTTGDHEYTRMATTPPPPPVEVLESLVHPAASPPKTPTGRKNSRKGKERQSAKERLLLEEPLLLEPVTKLSRAVAFAKRNVVEEMNILYEFLRTGVDAEDVQYLKRSYDAMLQDEIQGYWLNDTHWVDHPHILSLRPLSFMCFVSF</sequence>
<dbReference type="InParanoid" id="B7Q093"/>
<keyword evidence="13" id="KW-1267">Proteomics identification</keyword>
<reference evidence="10 12" key="1">
    <citation type="submission" date="2008-03" db="EMBL/GenBank/DDBJ databases">
        <title>Annotation of Ixodes scapularis.</title>
        <authorList>
            <consortium name="Ixodes scapularis Genome Project Consortium"/>
            <person name="Caler E."/>
            <person name="Hannick L.I."/>
            <person name="Bidwell S."/>
            <person name="Joardar V."/>
            <person name="Thiagarajan M."/>
            <person name="Amedeo P."/>
            <person name="Galinsky K.J."/>
            <person name="Schobel S."/>
            <person name="Inman J."/>
            <person name="Hostetler J."/>
            <person name="Miller J."/>
            <person name="Hammond M."/>
            <person name="Megy K."/>
            <person name="Lawson D."/>
            <person name="Kodira C."/>
            <person name="Sutton G."/>
            <person name="Meyer J."/>
            <person name="Hill C.A."/>
            <person name="Birren B."/>
            <person name="Nene V."/>
            <person name="Collins F."/>
            <person name="Alarcon-Chaidez F."/>
            <person name="Wikel S."/>
            <person name="Strausberg R."/>
        </authorList>
    </citation>
    <scope>NUCLEOTIDE SEQUENCE [LARGE SCALE GENOMIC DNA]</scope>
    <source>
        <strain evidence="12">Wikel</strain>
        <strain evidence="10">Wikel colony</strain>
    </source>
</reference>
<dbReference type="VEuPathDB" id="VectorBase:ISCI009293"/>
<feature type="compositionally biased region" description="Basic and acidic residues" evidence="8">
    <location>
        <begin position="666"/>
        <end position="681"/>
    </location>
</feature>
<evidence type="ECO:0000256" key="2">
    <source>
        <dbReference type="ARBA" id="ARBA00022603"/>
    </source>
</evidence>
<evidence type="ECO:0000256" key="6">
    <source>
        <dbReference type="ARBA" id="ARBA00022884"/>
    </source>
</evidence>
<dbReference type="EMBL" id="ABJB010242280">
    <property type="status" value="NOT_ANNOTATED_CDS"/>
    <property type="molecule type" value="Genomic_DNA"/>
</dbReference>
<feature type="compositionally biased region" description="Pro residues" evidence="8">
    <location>
        <begin position="420"/>
        <end position="430"/>
    </location>
</feature>
<feature type="region of interest" description="Disordered" evidence="8">
    <location>
        <begin position="368"/>
        <end position="402"/>
    </location>
</feature>
<keyword evidence="6" id="KW-0694">RNA-binding</keyword>
<feature type="compositionally biased region" description="Polar residues" evidence="8">
    <location>
        <begin position="241"/>
        <end position="250"/>
    </location>
</feature>
<feature type="region of interest" description="Disordered" evidence="8">
    <location>
        <begin position="189"/>
        <end position="250"/>
    </location>
</feature>
<dbReference type="GO" id="GO:0048188">
    <property type="term" value="C:Set1C/COMPASS complex"/>
    <property type="evidence" value="ECO:0000318"/>
    <property type="project" value="GO_Central"/>
</dbReference>
<evidence type="ECO:0000256" key="7">
    <source>
        <dbReference type="ARBA" id="ARBA00023242"/>
    </source>
</evidence>
<evidence type="ECO:0000313" key="11">
    <source>
        <dbReference type="EnsemblMetazoa" id="ISCW009293-PA"/>
    </source>
</evidence>
<dbReference type="SMART" id="SM00360">
    <property type="entry name" value="RRM"/>
    <property type="match status" value="1"/>
</dbReference>
<feature type="compositionally biased region" description="Low complexity" evidence="8">
    <location>
        <begin position="224"/>
        <end position="240"/>
    </location>
</feature>
<dbReference type="InterPro" id="IPR044570">
    <property type="entry name" value="Set1-like"/>
</dbReference>
<dbReference type="VEuPathDB" id="VectorBase:ISCW009293"/>
<dbReference type="EMBL" id="ABJB010834649">
    <property type="status" value="NOT_ANNOTATED_CDS"/>
    <property type="molecule type" value="Genomic_DNA"/>
</dbReference>
<feature type="compositionally biased region" description="Basic and acidic residues" evidence="8">
    <location>
        <begin position="730"/>
        <end position="776"/>
    </location>
</feature>
<evidence type="ECO:0000256" key="8">
    <source>
        <dbReference type="SAM" id="MobiDB-lite"/>
    </source>
</evidence>
<evidence type="ECO:0000256" key="1">
    <source>
        <dbReference type="ARBA" id="ARBA00004123"/>
    </source>
</evidence>
<dbReference type="GO" id="GO:0032259">
    <property type="term" value="P:methylation"/>
    <property type="evidence" value="ECO:0007669"/>
    <property type="project" value="UniProtKB-KW"/>
</dbReference>
<keyword evidence="5" id="KW-0156">Chromatin regulator</keyword>
<keyword evidence="7" id="KW-0539">Nucleus</keyword>
<dbReference type="EnsemblMetazoa" id="ISCW009293-RA">
    <property type="protein sequence ID" value="ISCW009293-PA"/>
    <property type="gene ID" value="ISCW009293"/>
</dbReference>
<dbReference type="Proteomes" id="UP000001555">
    <property type="component" value="Unassembled WGS sequence"/>
</dbReference>
<dbReference type="PaxDb" id="6945-B7Q093"/>
<dbReference type="InterPro" id="IPR035979">
    <property type="entry name" value="RBD_domain_sf"/>
</dbReference>
<feature type="domain" description="RRM" evidence="9">
    <location>
        <begin position="93"/>
        <end position="166"/>
    </location>
</feature>
<dbReference type="AlphaFoldDB" id="B7Q093"/>
<accession>B7Q093</accession>
<feature type="compositionally biased region" description="Pro residues" evidence="8">
    <location>
        <begin position="465"/>
        <end position="478"/>
    </location>
</feature>
<dbReference type="GO" id="GO:0042800">
    <property type="term" value="F:histone H3K4 methyltransferase activity"/>
    <property type="evidence" value="ECO:0000318"/>
    <property type="project" value="GO_Central"/>
</dbReference>
<evidence type="ECO:0000259" key="9">
    <source>
        <dbReference type="SMART" id="SM00360"/>
    </source>
</evidence>
<evidence type="ECO:0000313" key="12">
    <source>
        <dbReference type="Proteomes" id="UP000001555"/>
    </source>
</evidence>
<dbReference type="InterPro" id="IPR012677">
    <property type="entry name" value="Nucleotide-bd_a/b_plait_sf"/>
</dbReference>
<dbReference type="GO" id="GO:0003723">
    <property type="term" value="F:RNA binding"/>
    <property type="evidence" value="ECO:0007669"/>
    <property type="project" value="UniProtKB-KW"/>
</dbReference>
<dbReference type="PANTHER" id="PTHR45814:SF2">
    <property type="entry name" value="HISTONE-LYSINE N-METHYLTRANSFERASE SETD1"/>
    <property type="match status" value="1"/>
</dbReference>
<feature type="compositionally biased region" description="Acidic residues" evidence="8">
    <location>
        <begin position="682"/>
        <end position="725"/>
    </location>
</feature>
<dbReference type="EMBL" id="ABJB011026667">
    <property type="status" value="NOT_ANNOTATED_CDS"/>
    <property type="molecule type" value="Genomic_DNA"/>
</dbReference>
<name>B7Q093_IXOSC</name>
<dbReference type="InterPro" id="IPR000504">
    <property type="entry name" value="RRM_dom"/>
</dbReference>
<dbReference type="Gene3D" id="3.30.70.330">
    <property type="match status" value="1"/>
</dbReference>
<feature type="compositionally biased region" description="Polar residues" evidence="8">
    <location>
        <begin position="561"/>
        <end position="572"/>
    </location>
</feature>
<feature type="compositionally biased region" description="Low complexity" evidence="8">
    <location>
        <begin position="573"/>
        <end position="583"/>
    </location>
</feature>
<keyword evidence="12" id="KW-1185">Reference proteome</keyword>
<evidence type="ECO:0000256" key="5">
    <source>
        <dbReference type="ARBA" id="ARBA00022853"/>
    </source>
</evidence>
<feature type="region of interest" description="Disordered" evidence="8">
    <location>
        <begin position="617"/>
        <end position="857"/>
    </location>
</feature>
<feature type="compositionally biased region" description="Pro residues" evidence="8">
    <location>
        <begin position="196"/>
        <end position="212"/>
    </location>
</feature>
<dbReference type="STRING" id="6945.B7Q093"/>
<dbReference type="VEuPathDB" id="VectorBase:ISCP_003955"/>
<dbReference type="EMBL" id="ABJB010077797">
    <property type="status" value="NOT_ANNOTATED_CDS"/>
    <property type="molecule type" value="Genomic_DNA"/>
</dbReference>